<keyword evidence="17" id="KW-1185">Reference proteome</keyword>
<dbReference type="InterPro" id="IPR003594">
    <property type="entry name" value="HATPase_dom"/>
</dbReference>
<dbReference type="InterPro" id="IPR036097">
    <property type="entry name" value="HisK_dim/P_sf"/>
</dbReference>
<comment type="subcellular location">
    <subcellularLocation>
        <location evidence="2">Cell membrane</location>
        <topology evidence="2">Multi-pass membrane protein</topology>
    </subcellularLocation>
</comment>
<dbReference type="Pfam" id="PF02518">
    <property type="entry name" value="HATPase_c"/>
    <property type="match status" value="1"/>
</dbReference>
<dbReference type="CDD" id="cd00082">
    <property type="entry name" value="HisKA"/>
    <property type="match status" value="1"/>
</dbReference>
<dbReference type="PANTHER" id="PTHR45339:SF1">
    <property type="entry name" value="HYBRID SIGNAL TRANSDUCTION HISTIDINE KINASE J"/>
    <property type="match status" value="1"/>
</dbReference>
<dbReference type="RefSeq" id="WP_184015421.1">
    <property type="nucleotide sequence ID" value="NZ_JACHFD010000002.1"/>
</dbReference>
<name>A0A840V3M2_9BACT</name>
<proteinExistence type="predicted"/>
<evidence type="ECO:0000313" key="16">
    <source>
        <dbReference type="EMBL" id="MBB5350254.1"/>
    </source>
</evidence>
<gene>
    <name evidence="16" type="ORF">HNR46_000478</name>
</gene>
<evidence type="ECO:0000256" key="11">
    <source>
        <dbReference type="ARBA" id="ARBA00023136"/>
    </source>
</evidence>
<evidence type="ECO:0000256" key="8">
    <source>
        <dbReference type="ARBA" id="ARBA00022840"/>
    </source>
</evidence>
<feature type="domain" description="Histidine kinase" evidence="14">
    <location>
        <begin position="243"/>
        <end position="465"/>
    </location>
</feature>
<dbReference type="Gene3D" id="3.40.50.2300">
    <property type="match status" value="1"/>
</dbReference>
<dbReference type="PROSITE" id="PS50109">
    <property type="entry name" value="HIS_KIN"/>
    <property type="match status" value="1"/>
</dbReference>
<keyword evidence="6 13" id="KW-0812">Transmembrane</keyword>
<dbReference type="EMBL" id="JACHFD010000002">
    <property type="protein sequence ID" value="MBB5350254.1"/>
    <property type="molecule type" value="Genomic_DNA"/>
</dbReference>
<dbReference type="Gene3D" id="3.30.565.10">
    <property type="entry name" value="Histidine kinase-like ATPase, C-terminal domain"/>
    <property type="match status" value="1"/>
</dbReference>
<dbReference type="InterPro" id="IPR003661">
    <property type="entry name" value="HisK_dim/P_dom"/>
</dbReference>
<comment type="catalytic activity">
    <reaction evidence="1">
        <text>ATP + protein L-histidine = ADP + protein N-phospho-L-histidine.</text>
        <dbReference type="EC" id="2.7.13.3"/>
    </reaction>
</comment>
<dbReference type="InterPro" id="IPR001789">
    <property type="entry name" value="Sig_transdc_resp-reg_receiver"/>
</dbReference>
<dbReference type="SUPFAM" id="SSF55874">
    <property type="entry name" value="ATPase domain of HSP90 chaperone/DNA topoisomerase II/histidine kinase"/>
    <property type="match status" value="1"/>
</dbReference>
<keyword evidence="4" id="KW-1003">Cell membrane</keyword>
<reference evidence="16 17" key="1">
    <citation type="submission" date="2020-08" db="EMBL/GenBank/DDBJ databases">
        <title>Genomic Encyclopedia of Type Strains, Phase IV (KMG-IV): sequencing the most valuable type-strain genomes for metagenomic binning, comparative biology and taxonomic classification.</title>
        <authorList>
            <person name="Goeker M."/>
        </authorList>
    </citation>
    <scope>NUCLEOTIDE SEQUENCE [LARGE SCALE GENOMIC DNA]</scope>
    <source>
        <strain evidence="16 17">YC6886</strain>
    </source>
</reference>
<dbReference type="SMART" id="SM00388">
    <property type="entry name" value="HisKA"/>
    <property type="match status" value="1"/>
</dbReference>
<dbReference type="Pfam" id="PF00512">
    <property type="entry name" value="HisKA"/>
    <property type="match status" value="1"/>
</dbReference>
<evidence type="ECO:0000256" key="4">
    <source>
        <dbReference type="ARBA" id="ARBA00022475"/>
    </source>
</evidence>
<dbReference type="AlphaFoldDB" id="A0A840V3M2"/>
<keyword evidence="16" id="KW-0418">Kinase</keyword>
<evidence type="ECO:0000313" key="17">
    <source>
        <dbReference type="Proteomes" id="UP000557717"/>
    </source>
</evidence>
<dbReference type="PROSITE" id="PS50110">
    <property type="entry name" value="RESPONSE_REGULATORY"/>
    <property type="match status" value="1"/>
</dbReference>
<dbReference type="PRINTS" id="PR00344">
    <property type="entry name" value="BCTRLSENSOR"/>
</dbReference>
<keyword evidence="9 13" id="KW-1133">Transmembrane helix</keyword>
<keyword evidence="8" id="KW-0067">ATP-binding</keyword>
<dbReference type="Pfam" id="PF05227">
    <property type="entry name" value="CHASE3"/>
    <property type="match status" value="1"/>
</dbReference>
<dbReference type="InterPro" id="IPR005467">
    <property type="entry name" value="His_kinase_dom"/>
</dbReference>
<evidence type="ECO:0000256" key="5">
    <source>
        <dbReference type="ARBA" id="ARBA00022553"/>
    </source>
</evidence>
<dbReference type="SUPFAM" id="SSF52172">
    <property type="entry name" value="CheY-like"/>
    <property type="match status" value="1"/>
</dbReference>
<evidence type="ECO:0000256" key="3">
    <source>
        <dbReference type="ARBA" id="ARBA00012438"/>
    </source>
</evidence>
<feature type="transmembrane region" description="Helical" evidence="13">
    <location>
        <begin position="12"/>
        <end position="33"/>
    </location>
</feature>
<dbReference type="SUPFAM" id="SSF47226">
    <property type="entry name" value="Histidine-containing phosphotransfer domain, HPT domain"/>
    <property type="match status" value="1"/>
</dbReference>
<dbReference type="EC" id="2.7.13.3" evidence="3"/>
<comment type="caution">
    <text evidence="16">The sequence shown here is derived from an EMBL/GenBank/DDBJ whole genome shotgun (WGS) entry which is preliminary data.</text>
</comment>
<organism evidence="16 17">
    <name type="scientific">Haloferula luteola</name>
    <dbReference type="NCBI Taxonomy" id="595692"/>
    <lineage>
        <taxon>Bacteria</taxon>
        <taxon>Pseudomonadati</taxon>
        <taxon>Verrucomicrobiota</taxon>
        <taxon>Verrucomicrobiia</taxon>
        <taxon>Verrucomicrobiales</taxon>
        <taxon>Verrucomicrobiaceae</taxon>
        <taxon>Haloferula</taxon>
    </lineage>
</organism>
<keyword evidence="16" id="KW-0808">Transferase</keyword>
<dbReference type="GO" id="GO:0000155">
    <property type="term" value="F:phosphorelay sensor kinase activity"/>
    <property type="evidence" value="ECO:0007669"/>
    <property type="project" value="InterPro"/>
</dbReference>
<feature type="transmembrane region" description="Helical" evidence="13">
    <location>
        <begin position="187"/>
        <end position="208"/>
    </location>
</feature>
<dbReference type="InterPro" id="IPR007891">
    <property type="entry name" value="CHASE3"/>
</dbReference>
<feature type="domain" description="Response regulatory" evidence="15">
    <location>
        <begin position="616"/>
        <end position="735"/>
    </location>
</feature>
<dbReference type="CDD" id="cd17546">
    <property type="entry name" value="REC_hyHK_CKI1_RcsC-like"/>
    <property type="match status" value="1"/>
</dbReference>
<evidence type="ECO:0000256" key="10">
    <source>
        <dbReference type="ARBA" id="ARBA00023012"/>
    </source>
</evidence>
<evidence type="ECO:0000256" key="7">
    <source>
        <dbReference type="ARBA" id="ARBA00022741"/>
    </source>
</evidence>
<evidence type="ECO:0000256" key="13">
    <source>
        <dbReference type="SAM" id="Phobius"/>
    </source>
</evidence>
<dbReference type="InterPro" id="IPR036641">
    <property type="entry name" value="HPT_dom_sf"/>
</dbReference>
<keyword evidence="5 12" id="KW-0597">Phosphoprotein</keyword>
<keyword evidence="7" id="KW-0547">Nucleotide-binding</keyword>
<evidence type="ECO:0000256" key="9">
    <source>
        <dbReference type="ARBA" id="ARBA00022989"/>
    </source>
</evidence>
<dbReference type="InterPro" id="IPR036890">
    <property type="entry name" value="HATPase_C_sf"/>
</dbReference>
<protein>
    <recommendedName>
        <fullName evidence="3">histidine kinase</fullName>
        <ecNumber evidence="3">2.7.13.3</ecNumber>
    </recommendedName>
</protein>
<keyword evidence="11 13" id="KW-0472">Membrane</keyword>
<evidence type="ECO:0000256" key="2">
    <source>
        <dbReference type="ARBA" id="ARBA00004651"/>
    </source>
</evidence>
<evidence type="ECO:0000259" key="14">
    <source>
        <dbReference type="PROSITE" id="PS50109"/>
    </source>
</evidence>
<accession>A0A840V3M2</accession>
<dbReference type="SMART" id="SM00387">
    <property type="entry name" value="HATPase_c"/>
    <property type="match status" value="1"/>
</dbReference>
<dbReference type="Gene3D" id="1.10.287.130">
    <property type="match status" value="1"/>
</dbReference>
<evidence type="ECO:0000256" key="12">
    <source>
        <dbReference type="PROSITE-ProRule" id="PRU00169"/>
    </source>
</evidence>
<dbReference type="Gene3D" id="1.20.120.160">
    <property type="entry name" value="HPT domain"/>
    <property type="match status" value="1"/>
</dbReference>
<dbReference type="FunFam" id="3.30.565.10:FF:000010">
    <property type="entry name" value="Sensor histidine kinase RcsC"/>
    <property type="match status" value="1"/>
</dbReference>
<dbReference type="GO" id="GO:0005524">
    <property type="term" value="F:ATP binding"/>
    <property type="evidence" value="ECO:0007669"/>
    <property type="project" value="UniProtKB-KW"/>
</dbReference>
<dbReference type="SUPFAM" id="SSF47384">
    <property type="entry name" value="Homodimeric domain of signal transducing histidine kinase"/>
    <property type="match status" value="1"/>
</dbReference>
<dbReference type="PANTHER" id="PTHR45339">
    <property type="entry name" value="HYBRID SIGNAL TRANSDUCTION HISTIDINE KINASE J"/>
    <property type="match status" value="1"/>
</dbReference>
<sequence length="860" mass="95218">MQSFLSRHESTLFKGAFVLAGGVIVALAGFLVFEAQKWRELQYWADHSREVQFDIEEANRLLRETETAKRSLYVYGPDPIPNLPQRYQHLSGRLRDSLDNLTRQLRDNPEQSSLGHRLRDLSIQRLDDLESTFLDAPESSLEARMAHVLENLRGNDELAELFEHLHHNEESLLKSRSAMAREGTDRFLIMGGFASSAGLCAIAFAYWIHSRGRKVQLAYQGRLAEARDTALDSVKATSNFVASVSHEIRTPMNGILGASDLLRSDTRLAPDQQELVELIRRSVKSLLALINDILDLAKIQQGKIELEIKDFSLAILLDEIMALFAPTAARKELDFVYHIDPDVPSHLAGDPDRLRQALVNLVGNAVKFTESGSVTLHIGRIQMEDERPILRFTVTDTGPGIPEEQIHLLFEPFSRVNPTLASKHEGTGLGLAISRKIVHLMEGTMGVESPDSGGAQFWFTVRLHHAAVDTSTRHVIAGGGDVLVIEAREETAKSICQQLSAWNLTPHRLADPGGLESLPPPPSSSYLAVVVGGIDPHHLLRLGQTLRSLSSTKTSRLLAMVEPAQVASFQRFGTHHFDAHLKYPFRPSELFAQLNQRDSPELPAPMEKAGPFQNFKVLVVEDNPINQKLIRKQLEKLGTECRICPDGLSGVAARTGETFALVLMDCQLPDIDGFEATRRIRVWEAENGAPRTPIVAATAQVMPGFAEECFQAGMDDYLPKPFNLAKLQSVLDRWLRQDAMLPQSANPIVHASSIDCDMLLESLNSTGEIDRSLIHEGIEEARCQILLMREAHQCQNLEAWRRAAHRGKGSCLALGFVTLAKEFASSEAAPNLTQASEQLARLESALEPTQSAAQACLSSS</sequence>
<dbReference type="SMART" id="SM00448">
    <property type="entry name" value="REC"/>
    <property type="match status" value="1"/>
</dbReference>
<dbReference type="CDD" id="cd16922">
    <property type="entry name" value="HATPase_EvgS-ArcB-TorS-like"/>
    <property type="match status" value="1"/>
</dbReference>
<dbReference type="Proteomes" id="UP000557717">
    <property type="component" value="Unassembled WGS sequence"/>
</dbReference>
<feature type="modified residue" description="4-aspartylphosphate" evidence="12">
    <location>
        <position position="665"/>
    </location>
</feature>
<evidence type="ECO:0000256" key="6">
    <source>
        <dbReference type="ARBA" id="ARBA00022692"/>
    </source>
</evidence>
<dbReference type="GO" id="GO:0005886">
    <property type="term" value="C:plasma membrane"/>
    <property type="evidence" value="ECO:0007669"/>
    <property type="project" value="UniProtKB-SubCell"/>
</dbReference>
<dbReference type="InterPro" id="IPR004358">
    <property type="entry name" value="Sig_transdc_His_kin-like_C"/>
</dbReference>
<evidence type="ECO:0000256" key="1">
    <source>
        <dbReference type="ARBA" id="ARBA00000085"/>
    </source>
</evidence>
<keyword evidence="10" id="KW-0902">Two-component regulatory system</keyword>
<evidence type="ECO:0000259" key="15">
    <source>
        <dbReference type="PROSITE" id="PS50110"/>
    </source>
</evidence>
<dbReference type="Pfam" id="PF00072">
    <property type="entry name" value="Response_reg"/>
    <property type="match status" value="1"/>
</dbReference>
<dbReference type="InterPro" id="IPR011006">
    <property type="entry name" value="CheY-like_superfamily"/>
</dbReference>